<dbReference type="AlphaFoldDB" id="A0A9W6KYT2"/>
<dbReference type="InterPro" id="IPR007387">
    <property type="entry name" value="TRAP_DctQ"/>
</dbReference>
<keyword evidence="4" id="KW-0997">Cell inner membrane</keyword>
<dbReference type="RefSeq" id="WP_037040507.1">
    <property type="nucleotide sequence ID" value="NZ_BAAAUZ010000001.1"/>
</dbReference>
<evidence type="ECO:0000256" key="6">
    <source>
        <dbReference type="ARBA" id="ARBA00022989"/>
    </source>
</evidence>
<keyword evidence="3" id="KW-1003">Cell membrane</keyword>
<dbReference type="GO" id="GO:0015740">
    <property type="term" value="P:C4-dicarboxylate transport"/>
    <property type="evidence" value="ECO:0007669"/>
    <property type="project" value="TreeGrafter"/>
</dbReference>
<dbReference type="PANTHER" id="PTHR35011">
    <property type="entry name" value="2,3-DIKETO-L-GULONATE TRAP TRANSPORTER SMALL PERMEASE PROTEIN YIAM"/>
    <property type="match status" value="1"/>
</dbReference>
<gene>
    <name evidence="12" type="ORF">GCM10017577_13180</name>
</gene>
<dbReference type="Proteomes" id="UP001143463">
    <property type="component" value="Unassembled WGS sequence"/>
</dbReference>
<comment type="subcellular location">
    <subcellularLocation>
        <location evidence="1">Cell inner membrane</location>
        <topology evidence="1">Multi-pass membrane protein</topology>
    </subcellularLocation>
</comment>
<proteinExistence type="inferred from homology"/>
<evidence type="ECO:0000256" key="9">
    <source>
        <dbReference type="SAM" id="MobiDB-lite"/>
    </source>
</evidence>
<keyword evidence="5 10" id="KW-0812">Transmembrane</keyword>
<keyword evidence="7 10" id="KW-0472">Membrane</keyword>
<evidence type="ECO:0000256" key="3">
    <source>
        <dbReference type="ARBA" id="ARBA00022475"/>
    </source>
</evidence>
<feature type="transmembrane region" description="Helical" evidence="10">
    <location>
        <begin position="125"/>
        <end position="146"/>
    </location>
</feature>
<evidence type="ECO:0000313" key="13">
    <source>
        <dbReference type="Proteomes" id="UP001143463"/>
    </source>
</evidence>
<dbReference type="PANTHER" id="PTHR35011:SF2">
    <property type="entry name" value="2,3-DIKETO-L-GULONATE TRAP TRANSPORTER SMALL PERMEASE PROTEIN YIAM"/>
    <property type="match status" value="1"/>
</dbReference>
<name>A0A9W6KYT2_9PSEU</name>
<feature type="region of interest" description="Disordered" evidence="9">
    <location>
        <begin position="159"/>
        <end position="200"/>
    </location>
</feature>
<evidence type="ECO:0000256" key="1">
    <source>
        <dbReference type="ARBA" id="ARBA00004429"/>
    </source>
</evidence>
<feature type="transmembrane region" description="Helical" evidence="10">
    <location>
        <begin position="14"/>
        <end position="36"/>
    </location>
</feature>
<evidence type="ECO:0000256" key="5">
    <source>
        <dbReference type="ARBA" id="ARBA00022692"/>
    </source>
</evidence>
<evidence type="ECO:0000256" key="8">
    <source>
        <dbReference type="ARBA" id="ARBA00038436"/>
    </source>
</evidence>
<dbReference type="GO" id="GO:0022857">
    <property type="term" value="F:transmembrane transporter activity"/>
    <property type="evidence" value="ECO:0007669"/>
    <property type="project" value="TreeGrafter"/>
</dbReference>
<evidence type="ECO:0000256" key="10">
    <source>
        <dbReference type="SAM" id="Phobius"/>
    </source>
</evidence>
<keyword evidence="2" id="KW-0813">Transport</keyword>
<dbReference type="GO" id="GO:0005886">
    <property type="term" value="C:plasma membrane"/>
    <property type="evidence" value="ECO:0007669"/>
    <property type="project" value="UniProtKB-SubCell"/>
</dbReference>
<evidence type="ECO:0000256" key="7">
    <source>
        <dbReference type="ARBA" id="ARBA00023136"/>
    </source>
</evidence>
<dbReference type="InterPro" id="IPR055348">
    <property type="entry name" value="DctQ"/>
</dbReference>
<evidence type="ECO:0000256" key="4">
    <source>
        <dbReference type="ARBA" id="ARBA00022519"/>
    </source>
</evidence>
<feature type="transmembrane region" description="Helical" evidence="10">
    <location>
        <begin position="86"/>
        <end position="110"/>
    </location>
</feature>
<comment type="similarity">
    <text evidence="8">Belongs to the TRAP transporter small permease family.</text>
</comment>
<sequence>MAGFDRVLTRVENVLAAGSLGLAALVAIVAVLLRTITGQILFWSEEAVILLVITSTFLGAVVTLRYDEHVNVDLVALFLGERGKRVLALVGIAVTLVYLGIVGAFAWLVLAEPYARLTLTPALKLPLWLATLPVPVGFTLMFVRACEIASRMLRGRDPYPEKTAEREAEQAAEREAEGAAARDDEPGPRRADDGDGEAGR</sequence>
<protein>
    <recommendedName>
        <fullName evidence="11">Tripartite ATP-independent periplasmic transporters DctQ component domain-containing protein</fullName>
    </recommendedName>
</protein>
<evidence type="ECO:0000256" key="2">
    <source>
        <dbReference type="ARBA" id="ARBA00022448"/>
    </source>
</evidence>
<keyword evidence="6 10" id="KW-1133">Transmembrane helix</keyword>
<keyword evidence="13" id="KW-1185">Reference proteome</keyword>
<evidence type="ECO:0000313" key="12">
    <source>
        <dbReference type="EMBL" id="GLL10178.1"/>
    </source>
</evidence>
<reference evidence="12" key="2">
    <citation type="submission" date="2023-01" db="EMBL/GenBank/DDBJ databases">
        <authorList>
            <person name="Sun Q."/>
            <person name="Evtushenko L."/>
        </authorList>
    </citation>
    <scope>NUCLEOTIDE SEQUENCE</scope>
    <source>
        <strain evidence="12">VKM Ac-1069</strain>
    </source>
</reference>
<evidence type="ECO:0000259" key="11">
    <source>
        <dbReference type="Pfam" id="PF04290"/>
    </source>
</evidence>
<dbReference type="Pfam" id="PF04290">
    <property type="entry name" value="DctQ"/>
    <property type="match status" value="1"/>
</dbReference>
<comment type="caution">
    <text evidence="12">The sequence shown here is derived from an EMBL/GenBank/DDBJ whole genome shotgun (WGS) entry which is preliminary data.</text>
</comment>
<accession>A0A9W6KYT2</accession>
<dbReference type="EMBL" id="BSFQ01000004">
    <property type="protein sequence ID" value="GLL10178.1"/>
    <property type="molecule type" value="Genomic_DNA"/>
</dbReference>
<feature type="domain" description="Tripartite ATP-independent periplasmic transporters DctQ component" evidence="11">
    <location>
        <begin position="24"/>
        <end position="154"/>
    </location>
</feature>
<organism evidence="12 13">
    <name type="scientific">Pseudonocardia halophobica</name>
    <dbReference type="NCBI Taxonomy" id="29401"/>
    <lineage>
        <taxon>Bacteria</taxon>
        <taxon>Bacillati</taxon>
        <taxon>Actinomycetota</taxon>
        <taxon>Actinomycetes</taxon>
        <taxon>Pseudonocardiales</taxon>
        <taxon>Pseudonocardiaceae</taxon>
        <taxon>Pseudonocardia</taxon>
    </lineage>
</organism>
<reference evidence="12" key="1">
    <citation type="journal article" date="2014" name="Int. J. Syst. Evol. Microbiol.">
        <title>Complete genome sequence of Corynebacterium casei LMG S-19264T (=DSM 44701T), isolated from a smear-ripened cheese.</title>
        <authorList>
            <consortium name="US DOE Joint Genome Institute (JGI-PGF)"/>
            <person name="Walter F."/>
            <person name="Albersmeier A."/>
            <person name="Kalinowski J."/>
            <person name="Ruckert C."/>
        </authorList>
    </citation>
    <scope>NUCLEOTIDE SEQUENCE</scope>
    <source>
        <strain evidence="12">VKM Ac-1069</strain>
    </source>
</reference>
<feature type="transmembrane region" description="Helical" evidence="10">
    <location>
        <begin position="48"/>
        <end position="66"/>
    </location>
</feature>